<dbReference type="EMBL" id="JAACNH010000001">
    <property type="protein sequence ID" value="KAG8455513.1"/>
    <property type="molecule type" value="Genomic_DNA"/>
</dbReference>
<dbReference type="SUPFAM" id="SSF48726">
    <property type="entry name" value="Immunoglobulin"/>
    <property type="match status" value="1"/>
</dbReference>
<evidence type="ECO:0000313" key="7">
    <source>
        <dbReference type="EMBL" id="KAG8455513.1"/>
    </source>
</evidence>
<name>A0A8T2KGG7_9PIPI</name>
<dbReference type="PANTHER" id="PTHR19367">
    <property type="entry name" value="T-CELL RECEPTOR ALPHA CHAIN V REGION"/>
    <property type="match status" value="1"/>
</dbReference>
<dbReference type="Gene3D" id="2.60.40.10">
    <property type="entry name" value="Immunoglobulins"/>
    <property type="match status" value="1"/>
</dbReference>
<proteinExistence type="predicted"/>
<dbReference type="InterPro" id="IPR051287">
    <property type="entry name" value="TCR_variable_region"/>
</dbReference>
<dbReference type="SMART" id="SM00409">
    <property type="entry name" value="IG"/>
    <property type="match status" value="1"/>
</dbReference>
<evidence type="ECO:0000259" key="6">
    <source>
        <dbReference type="PROSITE" id="PS50835"/>
    </source>
</evidence>
<keyword evidence="5" id="KW-1279">T cell receptor</keyword>
<evidence type="ECO:0000256" key="5">
    <source>
        <dbReference type="ARBA" id="ARBA00043266"/>
    </source>
</evidence>
<keyword evidence="3" id="KW-0675">Receptor</keyword>
<keyword evidence="1" id="KW-0732">Signal</keyword>
<dbReference type="AlphaFoldDB" id="A0A8T2KGG7"/>
<comment type="caution">
    <text evidence="7">The sequence shown here is derived from an EMBL/GenBank/DDBJ whole genome shotgun (WGS) entry which is preliminary data.</text>
</comment>
<dbReference type="InterPro" id="IPR013106">
    <property type="entry name" value="Ig_V-set"/>
</dbReference>
<dbReference type="SMART" id="SM00406">
    <property type="entry name" value="IGv"/>
    <property type="match status" value="1"/>
</dbReference>
<evidence type="ECO:0000256" key="2">
    <source>
        <dbReference type="ARBA" id="ARBA00023130"/>
    </source>
</evidence>
<dbReference type="InterPro" id="IPR003599">
    <property type="entry name" value="Ig_sub"/>
</dbReference>
<keyword evidence="5" id="KW-0391">Immunity</keyword>
<dbReference type="GO" id="GO:0042101">
    <property type="term" value="C:T cell receptor complex"/>
    <property type="evidence" value="ECO:0007669"/>
    <property type="project" value="UniProtKB-KW"/>
</dbReference>
<keyword evidence="8" id="KW-1185">Reference proteome</keyword>
<organism evidence="7 8">
    <name type="scientific">Hymenochirus boettgeri</name>
    <name type="common">Congo dwarf clawed frog</name>
    <dbReference type="NCBI Taxonomy" id="247094"/>
    <lineage>
        <taxon>Eukaryota</taxon>
        <taxon>Metazoa</taxon>
        <taxon>Chordata</taxon>
        <taxon>Craniata</taxon>
        <taxon>Vertebrata</taxon>
        <taxon>Euteleostomi</taxon>
        <taxon>Amphibia</taxon>
        <taxon>Batrachia</taxon>
        <taxon>Anura</taxon>
        <taxon>Pipoidea</taxon>
        <taxon>Pipidae</taxon>
        <taxon>Pipinae</taxon>
        <taxon>Hymenochirus</taxon>
    </lineage>
</organism>
<dbReference type="InterPro" id="IPR013783">
    <property type="entry name" value="Ig-like_fold"/>
</dbReference>
<keyword evidence="2" id="KW-1064">Adaptive immunity</keyword>
<evidence type="ECO:0000256" key="3">
    <source>
        <dbReference type="ARBA" id="ARBA00023170"/>
    </source>
</evidence>
<sequence>MVLGNYVAQKEKEKTVDEGMDVTINCSYTSTKHVLIWYIQRTSGTLQFLLHDESKENDLDEKFKKRFSAKHDSAEKTFPLTIKKSRWSDSGTYYCALEHSTI</sequence>
<evidence type="ECO:0000313" key="8">
    <source>
        <dbReference type="Proteomes" id="UP000812440"/>
    </source>
</evidence>
<dbReference type="PROSITE" id="PS50835">
    <property type="entry name" value="IG_LIKE"/>
    <property type="match status" value="1"/>
</dbReference>
<feature type="domain" description="Ig-like" evidence="6">
    <location>
        <begin position="1"/>
        <end position="102"/>
    </location>
</feature>
<dbReference type="GO" id="GO:0002250">
    <property type="term" value="P:adaptive immune response"/>
    <property type="evidence" value="ECO:0007669"/>
    <property type="project" value="UniProtKB-KW"/>
</dbReference>
<accession>A0A8T2KGG7</accession>
<dbReference type="Pfam" id="PF07686">
    <property type="entry name" value="V-set"/>
    <property type="match status" value="1"/>
</dbReference>
<dbReference type="InterPro" id="IPR036179">
    <property type="entry name" value="Ig-like_dom_sf"/>
</dbReference>
<reference evidence="7" key="1">
    <citation type="thesis" date="2020" institute="ProQuest LLC" country="789 East Eisenhower Parkway, Ann Arbor, MI, USA">
        <title>Comparative Genomics and Chromosome Evolution.</title>
        <authorList>
            <person name="Mudd A.B."/>
        </authorList>
    </citation>
    <scope>NUCLEOTIDE SEQUENCE</scope>
    <source>
        <strain evidence="7">Female2</strain>
        <tissue evidence="7">Blood</tissue>
    </source>
</reference>
<gene>
    <name evidence="7" type="ORF">GDO86_001632</name>
</gene>
<evidence type="ECO:0000256" key="4">
    <source>
        <dbReference type="ARBA" id="ARBA00023319"/>
    </source>
</evidence>
<dbReference type="Proteomes" id="UP000812440">
    <property type="component" value="Chromosome 1"/>
</dbReference>
<dbReference type="OrthoDB" id="8947657at2759"/>
<keyword evidence="4" id="KW-0393">Immunoglobulin domain</keyword>
<dbReference type="PANTHER" id="PTHR19367:SF18">
    <property type="entry name" value="T CELL RECEPTOR ALPHA VARIABLE 16"/>
    <property type="match status" value="1"/>
</dbReference>
<dbReference type="InterPro" id="IPR007110">
    <property type="entry name" value="Ig-like_dom"/>
</dbReference>
<evidence type="ECO:0000256" key="1">
    <source>
        <dbReference type="ARBA" id="ARBA00022729"/>
    </source>
</evidence>
<protein>
    <recommendedName>
        <fullName evidence="6">Ig-like domain-containing protein</fullName>
    </recommendedName>
</protein>